<dbReference type="InterPro" id="IPR029065">
    <property type="entry name" value="Enolase_C-like"/>
</dbReference>
<gene>
    <name evidence="2" type="ORF">IC230_13800</name>
</gene>
<proteinExistence type="predicted"/>
<evidence type="ECO:0000313" key="2">
    <source>
        <dbReference type="EMBL" id="MBD2753976.1"/>
    </source>
</evidence>
<dbReference type="InterPro" id="IPR036849">
    <property type="entry name" value="Enolase-like_C_sf"/>
</dbReference>
<dbReference type="RefSeq" id="WP_191039610.1">
    <property type="nucleotide sequence ID" value="NZ_JACXAA010000004.1"/>
</dbReference>
<dbReference type="Gene3D" id="3.20.20.120">
    <property type="entry name" value="Enolase-like C-terminal domain"/>
    <property type="match status" value="1"/>
</dbReference>
<dbReference type="Proteomes" id="UP000653797">
    <property type="component" value="Unassembled WGS sequence"/>
</dbReference>
<reference evidence="2" key="1">
    <citation type="submission" date="2020-09" db="EMBL/GenBank/DDBJ databases">
        <authorList>
            <person name="Kim M.K."/>
        </authorList>
    </citation>
    <scope>NUCLEOTIDE SEQUENCE</scope>
    <source>
        <strain evidence="2">BT704</strain>
    </source>
</reference>
<feature type="domain" description="Enolase C-terminal" evidence="1">
    <location>
        <begin position="208"/>
        <end position="376"/>
    </location>
</feature>
<keyword evidence="3" id="KW-1185">Reference proteome</keyword>
<evidence type="ECO:0000313" key="3">
    <source>
        <dbReference type="Proteomes" id="UP000653797"/>
    </source>
</evidence>
<sequence>MNRRQFLQTTGAVAGLPLLHPSPNQAHRSKTLRINRTNANFEREPLIRQFGFKGNFMHECWQSASLVETESGLRKIGLATQNVLYDDADVYSLYSEAGANALLFSLTDQALRMMRDVPFQTPIDLMDQLLEPIHKAGIQLTNRPALNKLFTLNALVGPDNAAWLLYAAENGYRTFDELIPQPYRTALGYRNKRIAILYSASYSLPIADIRRAVEQQGYFVVKIKLGQPGTQAEMLEKDKQRLTEIHTALKNLTTPQTPSGRIIYTLDPNARYERKETLLRLLDHTKKIGAFDQILLIEEPLFETNEELVGDVGVRLCADESAHDYEGAVRRLDQGYQALVLKGIAKTLSQSMKMAKTAHERGIPCLCADLTVNPILIDWNKNLAARLKPFPGLDMQLLEANGDLNYRNWQTMVGYHPRGTASWTRAKQGVFELDDTFYAESGGILQPSAHYKAMFR</sequence>
<dbReference type="GO" id="GO:0016854">
    <property type="term" value="F:racemase and epimerase activity"/>
    <property type="evidence" value="ECO:0007669"/>
    <property type="project" value="UniProtKB-ARBA"/>
</dbReference>
<evidence type="ECO:0000259" key="1">
    <source>
        <dbReference type="Pfam" id="PF13378"/>
    </source>
</evidence>
<dbReference type="Pfam" id="PF13378">
    <property type="entry name" value="MR_MLE_C"/>
    <property type="match status" value="1"/>
</dbReference>
<dbReference type="AlphaFoldDB" id="A0A927B266"/>
<dbReference type="EMBL" id="JACXAA010000004">
    <property type="protein sequence ID" value="MBD2753976.1"/>
    <property type="molecule type" value="Genomic_DNA"/>
</dbReference>
<accession>A0A927B266</accession>
<organism evidence="2 3">
    <name type="scientific">Spirosoma validum</name>
    <dbReference type="NCBI Taxonomy" id="2771355"/>
    <lineage>
        <taxon>Bacteria</taxon>
        <taxon>Pseudomonadati</taxon>
        <taxon>Bacteroidota</taxon>
        <taxon>Cytophagia</taxon>
        <taxon>Cytophagales</taxon>
        <taxon>Cytophagaceae</taxon>
        <taxon>Spirosoma</taxon>
    </lineage>
</organism>
<protein>
    <submittedName>
        <fullName evidence="2">Mandelate racemase/muconate lactonizing enzyme family protein</fullName>
    </submittedName>
</protein>
<comment type="caution">
    <text evidence="2">The sequence shown here is derived from an EMBL/GenBank/DDBJ whole genome shotgun (WGS) entry which is preliminary data.</text>
</comment>
<dbReference type="SUPFAM" id="SSF51604">
    <property type="entry name" value="Enolase C-terminal domain-like"/>
    <property type="match status" value="1"/>
</dbReference>
<name>A0A927B266_9BACT</name>